<name>A0A2G8SDQ0_9APHY</name>
<evidence type="ECO:0000313" key="3">
    <source>
        <dbReference type="Proteomes" id="UP000230002"/>
    </source>
</evidence>
<dbReference type="Gene3D" id="2.130.10.10">
    <property type="entry name" value="YVTN repeat-like/Quinoprotein amine dehydrogenase"/>
    <property type="match status" value="1"/>
</dbReference>
<sequence length="420" mass="45493">MIKEWMGAIAVGGTGCLCIFPKLATGKPTVVNLSEADAEITNVAWAISRSEPLKPLIVFTVTSVVLIYSVTTREIVGKLWGHGGPITSLSVHPSCPELFCTTSRDFTARIYDLTFPPVQRPNNPRWFPNQGPSLAGPAHGLHMCEPEGDGIGRAVAVMVGGRSGGHTGAVLCSGTLREIESGFPSISPLDCNWQFIVWQWLGFDRFFPLGKLPQKIMRGTASDWRNSESFKVLSGYHIPPVAKCFHAYQSITHDPLLLVPLGRVIRIFNISQFSVRRPPKFPLDNSLVELTNNLSLGGSSSQSSTPGSTITSRTRAENELEQHGDESNSASDAPRDEEGQREQEELQEGDEGEDDAIPATTYPLPAPLATLFDSVKSWEVVPEVPQGGGPPEMPGITMCAMAFQGLGLDVDSCRHITTAK</sequence>
<evidence type="ECO:0000313" key="2">
    <source>
        <dbReference type="EMBL" id="PIL31879.1"/>
    </source>
</evidence>
<dbReference type="STRING" id="1077348.A0A2G8SDQ0"/>
<feature type="compositionally biased region" description="Low complexity" evidence="1">
    <location>
        <begin position="295"/>
        <end position="312"/>
    </location>
</feature>
<reference evidence="2 3" key="1">
    <citation type="journal article" date="2015" name="Sci. Rep.">
        <title>Chromosome-level genome map provides insights into diverse defense mechanisms in the medicinal fungus Ganoderma sinense.</title>
        <authorList>
            <person name="Zhu Y."/>
            <person name="Xu J."/>
            <person name="Sun C."/>
            <person name="Zhou S."/>
            <person name="Xu H."/>
            <person name="Nelson D.R."/>
            <person name="Qian J."/>
            <person name="Song J."/>
            <person name="Luo H."/>
            <person name="Xiang L."/>
            <person name="Li Y."/>
            <person name="Xu Z."/>
            <person name="Ji A."/>
            <person name="Wang L."/>
            <person name="Lu S."/>
            <person name="Hayward A."/>
            <person name="Sun W."/>
            <person name="Li X."/>
            <person name="Schwartz D.C."/>
            <person name="Wang Y."/>
            <person name="Chen S."/>
        </authorList>
    </citation>
    <scope>NUCLEOTIDE SEQUENCE [LARGE SCALE GENOMIC DNA]</scope>
    <source>
        <strain evidence="2 3">ZZ0214-1</strain>
    </source>
</reference>
<feature type="compositionally biased region" description="Basic and acidic residues" evidence="1">
    <location>
        <begin position="333"/>
        <end position="344"/>
    </location>
</feature>
<dbReference type="InterPro" id="IPR036322">
    <property type="entry name" value="WD40_repeat_dom_sf"/>
</dbReference>
<evidence type="ECO:0000256" key="1">
    <source>
        <dbReference type="SAM" id="MobiDB-lite"/>
    </source>
</evidence>
<gene>
    <name evidence="2" type="ORF">GSI_06583</name>
</gene>
<feature type="region of interest" description="Disordered" evidence="1">
    <location>
        <begin position="295"/>
        <end position="364"/>
    </location>
</feature>
<dbReference type="EMBL" id="AYKW01000012">
    <property type="protein sequence ID" value="PIL31879.1"/>
    <property type="molecule type" value="Genomic_DNA"/>
</dbReference>
<keyword evidence="3" id="KW-1185">Reference proteome</keyword>
<feature type="compositionally biased region" description="Basic and acidic residues" evidence="1">
    <location>
        <begin position="314"/>
        <end position="326"/>
    </location>
</feature>
<proteinExistence type="predicted"/>
<dbReference type="InterPro" id="IPR015943">
    <property type="entry name" value="WD40/YVTN_repeat-like_dom_sf"/>
</dbReference>
<dbReference type="AlphaFoldDB" id="A0A2G8SDQ0"/>
<dbReference type="InterPro" id="IPR001680">
    <property type="entry name" value="WD40_rpt"/>
</dbReference>
<dbReference type="SUPFAM" id="SSF50978">
    <property type="entry name" value="WD40 repeat-like"/>
    <property type="match status" value="1"/>
</dbReference>
<accession>A0A2G8SDQ0</accession>
<dbReference type="OrthoDB" id="7318948at2759"/>
<organism evidence="2 3">
    <name type="scientific">Ganoderma sinense ZZ0214-1</name>
    <dbReference type="NCBI Taxonomy" id="1077348"/>
    <lineage>
        <taxon>Eukaryota</taxon>
        <taxon>Fungi</taxon>
        <taxon>Dikarya</taxon>
        <taxon>Basidiomycota</taxon>
        <taxon>Agaricomycotina</taxon>
        <taxon>Agaricomycetes</taxon>
        <taxon>Polyporales</taxon>
        <taxon>Polyporaceae</taxon>
        <taxon>Ganoderma</taxon>
    </lineage>
</organism>
<dbReference type="PROSITE" id="PS51257">
    <property type="entry name" value="PROKAR_LIPOPROTEIN"/>
    <property type="match status" value="1"/>
</dbReference>
<dbReference type="SMART" id="SM00320">
    <property type="entry name" value="WD40"/>
    <property type="match status" value="1"/>
</dbReference>
<protein>
    <submittedName>
        <fullName evidence="2">Uncharacterized protein</fullName>
    </submittedName>
</protein>
<feature type="compositionally biased region" description="Acidic residues" evidence="1">
    <location>
        <begin position="345"/>
        <end position="356"/>
    </location>
</feature>
<comment type="caution">
    <text evidence="2">The sequence shown here is derived from an EMBL/GenBank/DDBJ whole genome shotgun (WGS) entry which is preliminary data.</text>
</comment>
<dbReference type="Proteomes" id="UP000230002">
    <property type="component" value="Unassembled WGS sequence"/>
</dbReference>